<evidence type="ECO:0000259" key="7">
    <source>
        <dbReference type="Pfam" id="PF20511"/>
    </source>
</evidence>
<keyword evidence="1 5" id="KW-0479">Metal-binding</keyword>
<evidence type="ECO:0000259" key="8">
    <source>
        <dbReference type="Pfam" id="PF21621"/>
    </source>
</evidence>
<dbReference type="InterPro" id="IPR014628">
    <property type="entry name" value="Man6P_isomerase_Firm_short"/>
</dbReference>
<accession>A0A9D1YCT3</accession>
<evidence type="ECO:0000256" key="3">
    <source>
        <dbReference type="ARBA" id="ARBA00029741"/>
    </source>
</evidence>
<reference evidence="9" key="1">
    <citation type="journal article" date="2021" name="PeerJ">
        <title>Extensive microbial diversity within the chicken gut microbiome revealed by metagenomics and culture.</title>
        <authorList>
            <person name="Gilroy R."/>
            <person name="Ravi A."/>
            <person name="Getino M."/>
            <person name="Pursley I."/>
            <person name="Horton D.L."/>
            <person name="Alikhan N.F."/>
            <person name="Baker D."/>
            <person name="Gharbi K."/>
            <person name="Hall N."/>
            <person name="Watson M."/>
            <person name="Adriaenssens E.M."/>
            <person name="Foster-Nyarko E."/>
            <person name="Jarju S."/>
            <person name="Secka A."/>
            <person name="Antonio M."/>
            <person name="Oren A."/>
            <person name="Chaudhuri R.R."/>
            <person name="La Ragione R."/>
            <person name="Hildebrand F."/>
            <person name="Pallen M.J."/>
        </authorList>
    </citation>
    <scope>NUCLEOTIDE SEQUENCE</scope>
    <source>
        <strain evidence="9">1282</strain>
    </source>
</reference>
<dbReference type="AlphaFoldDB" id="A0A9D1YCT3"/>
<dbReference type="InterPro" id="IPR051804">
    <property type="entry name" value="Carb_Metab_Reg_Kinase/Isom"/>
</dbReference>
<comment type="caution">
    <text evidence="9">The sequence shown here is derived from an EMBL/GenBank/DDBJ whole genome shotgun (WGS) entry which is preliminary data.</text>
</comment>
<dbReference type="InterPro" id="IPR011051">
    <property type="entry name" value="RmlC_Cupin_sf"/>
</dbReference>
<dbReference type="GO" id="GO:0004476">
    <property type="term" value="F:mannose-6-phosphate isomerase activity"/>
    <property type="evidence" value="ECO:0007669"/>
    <property type="project" value="InterPro"/>
</dbReference>
<dbReference type="GO" id="GO:0005975">
    <property type="term" value="P:carbohydrate metabolic process"/>
    <property type="evidence" value="ECO:0007669"/>
    <property type="project" value="InterPro"/>
</dbReference>
<feature type="binding site" evidence="5">
    <location>
        <position position="99"/>
    </location>
    <ligand>
        <name>Zn(2+)</name>
        <dbReference type="ChEBI" id="CHEBI:29105"/>
    </ligand>
</feature>
<keyword evidence="2 5" id="KW-0862">Zinc</keyword>
<dbReference type="Pfam" id="PF20511">
    <property type="entry name" value="PMI_typeI_cat"/>
    <property type="match status" value="1"/>
</dbReference>
<feature type="binding site" evidence="5">
    <location>
        <position position="174"/>
    </location>
    <ligand>
        <name>Zn(2+)</name>
        <dbReference type="ChEBI" id="CHEBI:29105"/>
    </ligand>
</feature>
<dbReference type="SUPFAM" id="SSF51182">
    <property type="entry name" value="RmlC-like cupins"/>
    <property type="match status" value="1"/>
</dbReference>
<dbReference type="Gene3D" id="2.60.120.10">
    <property type="entry name" value="Jelly Rolls"/>
    <property type="match status" value="2"/>
</dbReference>
<organism evidence="9 10">
    <name type="scientific">Candidatus Acutalibacter pullistercoris</name>
    <dbReference type="NCBI Taxonomy" id="2838418"/>
    <lineage>
        <taxon>Bacteria</taxon>
        <taxon>Bacillati</taxon>
        <taxon>Bacillota</taxon>
        <taxon>Clostridia</taxon>
        <taxon>Eubacteriales</taxon>
        <taxon>Acutalibacteraceae</taxon>
        <taxon>Acutalibacter</taxon>
    </lineage>
</organism>
<dbReference type="PANTHER" id="PTHR42742">
    <property type="entry name" value="TRANSCRIPTIONAL REPRESSOR MPRA"/>
    <property type="match status" value="1"/>
</dbReference>
<evidence type="ECO:0000256" key="5">
    <source>
        <dbReference type="PIRSR" id="PIRSR036894-1"/>
    </source>
</evidence>
<evidence type="ECO:0000256" key="2">
    <source>
        <dbReference type="ARBA" id="ARBA00022833"/>
    </source>
</evidence>
<reference evidence="9" key="2">
    <citation type="submission" date="2021-04" db="EMBL/GenBank/DDBJ databases">
        <authorList>
            <person name="Gilroy R."/>
        </authorList>
    </citation>
    <scope>NUCLEOTIDE SEQUENCE</scope>
    <source>
        <strain evidence="9">1282</strain>
    </source>
</reference>
<dbReference type="InterPro" id="IPR046457">
    <property type="entry name" value="PMI_typeI_cat"/>
</dbReference>
<dbReference type="EMBL" id="DXDU01000065">
    <property type="protein sequence ID" value="HIY26317.1"/>
    <property type="molecule type" value="Genomic_DNA"/>
</dbReference>
<protein>
    <recommendedName>
        <fullName evidence="3">Phosphohexomutase</fullName>
    </recommendedName>
    <alternativeName>
        <fullName evidence="4">Phosphomannose isomerase</fullName>
    </alternativeName>
</protein>
<feature type="domain" description="Mannose-6-phosphate isomerase cupin" evidence="8">
    <location>
        <begin position="247"/>
        <end position="317"/>
    </location>
</feature>
<evidence type="ECO:0000313" key="9">
    <source>
        <dbReference type="EMBL" id="HIY26317.1"/>
    </source>
</evidence>
<dbReference type="InterPro" id="IPR014710">
    <property type="entry name" value="RmlC-like_jellyroll"/>
</dbReference>
<sequence length="323" mass="35896">MKLEKLTPAFKDYLWGGTKLRDVYHKPCDFDKVAESWELSTHPAGESRLTGGEYDGLTLNQYIEKLGKQVLGKNTARFENFPVLIKFIDAKDPLSIQVHPSDEYALRVEHEYGKTEMWYVMDCEPGAFLYFGVNREVTREEFAQRIENNTVLEVLNKEEVHPGDVFFIESGTIHAIGAGILICEIQQNSNCTYRVYDYDRRGADGKPRELHVEKALEVSRFTPSDTASHLKPVEEVPGGTRQGLGHCQYFHTEKLEVTGEMELNVGEDSFASLIVLTGSGTAAGPENQVEFVPGDSLFVPAGTGKVTLSGPCTVVKTTVPAAE</sequence>
<dbReference type="CDD" id="cd07010">
    <property type="entry name" value="cupin_PMI_type_I_N_bac"/>
    <property type="match status" value="1"/>
</dbReference>
<dbReference type="PANTHER" id="PTHR42742:SF3">
    <property type="entry name" value="FRUCTOKINASE"/>
    <property type="match status" value="1"/>
</dbReference>
<evidence type="ECO:0000256" key="4">
    <source>
        <dbReference type="ARBA" id="ARBA00030762"/>
    </source>
</evidence>
<dbReference type="GO" id="GO:0009298">
    <property type="term" value="P:GDP-mannose biosynthetic process"/>
    <property type="evidence" value="ECO:0007669"/>
    <property type="project" value="InterPro"/>
</dbReference>
<dbReference type="PRINTS" id="PR00714">
    <property type="entry name" value="MAN6PISMRASE"/>
</dbReference>
<dbReference type="Pfam" id="PF21621">
    <property type="entry name" value="MPI_cupin_dom"/>
    <property type="match status" value="1"/>
</dbReference>
<evidence type="ECO:0000256" key="6">
    <source>
        <dbReference type="PIRSR" id="PIRSR036894-2"/>
    </source>
</evidence>
<evidence type="ECO:0000313" key="10">
    <source>
        <dbReference type="Proteomes" id="UP000823915"/>
    </source>
</evidence>
<dbReference type="InterPro" id="IPR049071">
    <property type="entry name" value="MPI_cupin_dom"/>
</dbReference>
<dbReference type="Proteomes" id="UP000823915">
    <property type="component" value="Unassembled WGS sequence"/>
</dbReference>
<name>A0A9D1YCT3_9FIRM</name>
<feature type="domain" description="Phosphomannose isomerase type I catalytic" evidence="7">
    <location>
        <begin position="4"/>
        <end position="105"/>
    </location>
</feature>
<feature type="binding site" evidence="5">
    <location>
        <position position="116"/>
    </location>
    <ligand>
        <name>Zn(2+)</name>
        <dbReference type="ChEBI" id="CHEBI:29105"/>
    </ligand>
</feature>
<evidence type="ECO:0000256" key="1">
    <source>
        <dbReference type="ARBA" id="ARBA00022723"/>
    </source>
</evidence>
<proteinExistence type="predicted"/>
<dbReference type="GO" id="GO:0008270">
    <property type="term" value="F:zinc ion binding"/>
    <property type="evidence" value="ECO:0007669"/>
    <property type="project" value="InterPro"/>
</dbReference>
<comment type="cofactor">
    <cofactor evidence="5">
        <name>Zn(2+)</name>
        <dbReference type="ChEBI" id="CHEBI:29105"/>
    </cofactor>
    <text evidence="5">Binds 1 zinc ion per subunit.</text>
</comment>
<gene>
    <name evidence="9" type="ORF">H9838_03985</name>
</gene>
<dbReference type="PIRSF" id="PIRSF036894">
    <property type="entry name" value="PMI_Firm_short"/>
    <property type="match status" value="1"/>
</dbReference>
<feature type="active site" evidence="6">
    <location>
        <position position="194"/>
    </location>
</feature>
<keyword evidence="9" id="KW-0413">Isomerase</keyword>
<dbReference type="InterPro" id="IPR016305">
    <property type="entry name" value="Mannose-6-P_Isomerase"/>
</dbReference>